<dbReference type="RefSeq" id="XP_041284601.1">
    <property type="nucleotide sequence ID" value="XM_041434613.1"/>
</dbReference>
<dbReference type="Proteomes" id="UP000823399">
    <property type="component" value="Unassembled WGS sequence"/>
</dbReference>
<name>A0A9P7EQQ4_9AGAM</name>
<dbReference type="Pfam" id="PF20149">
    <property type="entry name" value="DUF6532"/>
    <property type="match status" value="1"/>
</dbReference>
<dbReference type="InterPro" id="IPR045341">
    <property type="entry name" value="DUF6532"/>
</dbReference>
<feature type="compositionally biased region" description="Basic and acidic residues" evidence="1">
    <location>
        <begin position="35"/>
        <end position="55"/>
    </location>
</feature>
<feature type="compositionally biased region" description="Basic and acidic residues" evidence="1">
    <location>
        <begin position="96"/>
        <end position="110"/>
    </location>
</feature>
<dbReference type="AlphaFoldDB" id="A0A9P7EQQ4"/>
<keyword evidence="4" id="KW-1185">Reference proteome</keyword>
<accession>A0A9P7EQQ4</accession>
<feature type="domain" description="DUF6532" evidence="2">
    <location>
        <begin position="218"/>
        <end position="299"/>
    </location>
</feature>
<organism evidence="3 4">
    <name type="scientific">Suillus discolor</name>
    <dbReference type="NCBI Taxonomy" id="1912936"/>
    <lineage>
        <taxon>Eukaryota</taxon>
        <taxon>Fungi</taxon>
        <taxon>Dikarya</taxon>
        <taxon>Basidiomycota</taxon>
        <taxon>Agaricomycotina</taxon>
        <taxon>Agaricomycetes</taxon>
        <taxon>Agaricomycetidae</taxon>
        <taxon>Boletales</taxon>
        <taxon>Suillineae</taxon>
        <taxon>Suillaceae</taxon>
        <taxon>Suillus</taxon>
    </lineage>
</organism>
<dbReference type="EMBL" id="JABBWM010000191">
    <property type="protein sequence ID" value="KAG2085052.1"/>
    <property type="molecule type" value="Genomic_DNA"/>
</dbReference>
<feature type="region of interest" description="Disordered" evidence="1">
    <location>
        <begin position="129"/>
        <end position="158"/>
    </location>
</feature>
<evidence type="ECO:0000259" key="2">
    <source>
        <dbReference type="Pfam" id="PF20149"/>
    </source>
</evidence>
<dbReference type="GeneID" id="64696872"/>
<reference evidence="3" key="1">
    <citation type="journal article" date="2020" name="New Phytol.">
        <title>Comparative genomics reveals dynamic genome evolution in host specialist ectomycorrhizal fungi.</title>
        <authorList>
            <person name="Lofgren L.A."/>
            <person name="Nguyen N.H."/>
            <person name="Vilgalys R."/>
            <person name="Ruytinx J."/>
            <person name="Liao H.L."/>
            <person name="Branco S."/>
            <person name="Kuo A."/>
            <person name="LaButti K."/>
            <person name="Lipzen A."/>
            <person name="Andreopoulos W."/>
            <person name="Pangilinan J."/>
            <person name="Riley R."/>
            <person name="Hundley H."/>
            <person name="Na H."/>
            <person name="Barry K."/>
            <person name="Grigoriev I.V."/>
            <person name="Stajich J.E."/>
            <person name="Kennedy P.G."/>
        </authorList>
    </citation>
    <scope>NUCLEOTIDE SEQUENCE</scope>
    <source>
        <strain evidence="3">FC423</strain>
    </source>
</reference>
<evidence type="ECO:0000313" key="4">
    <source>
        <dbReference type="Proteomes" id="UP000823399"/>
    </source>
</evidence>
<proteinExistence type="predicted"/>
<comment type="caution">
    <text evidence="3">The sequence shown here is derived from an EMBL/GenBank/DDBJ whole genome shotgun (WGS) entry which is preliminary data.</text>
</comment>
<sequence length="418" mass="45491">MSQPDAVTTRMGTRPKNATQHPGRILINSRGKKRTTAEKAADDQREREAKEASEKAVQESYQCIATLQAQMQADQDAMRVDAPKPKRPRARPVGKAAKDLKTSDSTMDDRQAGAKIVADKPLVTRGRGRVGGAKRLAADASVENPASEDEDGEPVQTKKKKKLAVREAIQAVLNAGIVIDSTKARDGEVQKTSDVNYDDASFGFHTRLKLMGLSLPLYTLQRLSEWRNTFSNVALAMLANFMTSQDDLKTDEDRKDFASALLDKFTFLFGDIAEDGEVSNPFQSDLIVQVLVQHKCATSGAVNLPGTNDTVPGHSKGALSLATAAARMERTIRLFVNGHMLLGDIDTSGNGNQSSVPLAFSEANWGAHTRAYMASITRLPDSVLIRNSELAQSLATKRRGGARMDVDEESGDERAFIF</sequence>
<dbReference type="OrthoDB" id="3267567at2759"/>
<feature type="region of interest" description="Disordered" evidence="1">
    <location>
        <begin position="1"/>
        <end position="55"/>
    </location>
</feature>
<evidence type="ECO:0000313" key="3">
    <source>
        <dbReference type="EMBL" id="KAG2085052.1"/>
    </source>
</evidence>
<evidence type="ECO:0000256" key="1">
    <source>
        <dbReference type="SAM" id="MobiDB-lite"/>
    </source>
</evidence>
<gene>
    <name evidence="3" type="ORF">F5147DRAFT_659640</name>
</gene>
<protein>
    <recommendedName>
        <fullName evidence="2">DUF6532 domain-containing protein</fullName>
    </recommendedName>
</protein>
<feature type="region of interest" description="Disordered" evidence="1">
    <location>
        <begin position="74"/>
        <end position="110"/>
    </location>
</feature>